<proteinExistence type="inferred from homology"/>
<comment type="caution">
    <text evidence="9">The sequence shown here is derived from an EMBL/GenBank/DDBJ whole genome shotgun (WGS) entry which is preliminary data.</text>
</comment>
<dbReference type="InterPro" id="IPR003423">
    <property type="entry name" value="OMP_efflux"/>
</dbReference>
<evidence type="ECO:0000256" key="8">
    <source>
        <dbReference type="SAM" id="Coils"/>
    </source>
</evidence>
<keyword evidence="6" id="KW-0472">Membrane</keyword>
<evidence type="ECO:0000256" key="7">
    <source>
        <dbReference type="ARBA" id="ARBA00023237"/>
    </source>
</evidence>
<feature type="coiled-coil region" evidence="8">
    <location>
        <begin position="339"/>
        <end position="398"/>
    </location>
</feature>
<keyword evidence="3" id="KW-0813">Transport</keyword>
<dbReference type="PANTHER" id="PTHR30026">
    <property type="entry name" value="OUTER MEMBRANE PROTEIN TOLC"/>
    <property type="match status" value="1"/>
</dbReference>
<name>A0A1F5YD20_9BACT</name>
<dbReference type="GO" id="GO:0015288">
    <property type="term" value="F:porin activity"/>
    <property type="evidence" value="ECO:0007669"/>
    <property type="project" value="TreeGrafter"/>
</dbReference>
<organism evidence="9 10">
    <name type="scientific">Candidatus Glassbacteria bacterium RBG_16_58_8</name>
    <dbReference type="NCBI Taxonomy" id="1817866"/>
    <lineage>
        <taxon>Bacteria</taxon>
        <taxon>Candidatus Glassiibacteriota</taxon>
    </lineage>
</organism>
<dbReference type="InterPro" id="IPR028351">
    <property type="entry name" value="CyaE"/>
</dbReference>
<evidence type="ECO:0000313" key="9">
    <source>
        <dbReference type="EMBL" id="OGF97761.1"/>
    </source>
</evidence>
<keyword evidence="7" id="KW-0998">Cell outer membrane</keyword>
<dbReference type="EMBL" id="MFIW01000057">
    <property type="protein sequence ID" value="OGF97761.1"/>
    <property type="molecule type" value="Genomic_DNA"/>
</dbReference>
<evidence type="ECO:0000256" key="3">
    <source>
        <dbReference type="ARBA" id="ARBA00022448"/>
    </source>
</evidence>
<evidence type="ECO:0000256" key="4">
    <source>
        <dbReference type="ARBA" id="ARBA00022452"/>
    </source>
</evidence>
<keyword evidence="8" id="KW-0175">Coiled coil</keyword>
<dbReference type="GO" id="GO:1990281">
    <property type="term" value="C:efflux pump complex"/>
    <property type="evidence" value="ECO:0007669"/>
    <property type="project" value="TreeGrafter"/>
</dbReference>
<dbReference type="SUPFAM" id="SSF56954">
    <property type="entry name" value="Outer membrane efflux proteins (OEP)"/>
    <property type="match status" value="1"/>
</dbReference>
<evidence type="ECO:0000256" key="2">
    <source>
        <dbReference type="ARBA" id="ARBA00007613"/>
    </source>
</evidence>
<dbReference type="PIRSF" id="PIRSF001892">
    <property type="entry name" value="CyaE"/>
    <property type="match status" value="1"/>
</dbReference>
<dbReference type="Pfam" id="PF02321">
    <property type="entry name" value="OEP"/>
    <property type="match status" value="2"/>
</dbReference>
<evidence type="ECO:0000256" key="5">
    <source>
        <dbReference type="ARBA" id="ARBA00022692"/>
    </source>
</evidence>
<evidence type="ECO:0000313" key="10">
    <source>
        <dbReference type="Proteomes" id="UP000179034"/>
    </source>
</evidence>
<dbReference type="AlphaFoldDB" id="A0A1F5YD20"/>
<evidence type="ECO:0008006" key="11">
    <source>
        <dbReference type="Google" id="ProtNLM"/>
    </source>
</evidence>
<dbReference type="PANTHER" id="PTHR30026:SF21">
    <property type="entry name" value="SLR1270 PROTEIN"/>
    <property type="match status" value="1"/>
</dbReference>
<sequence>MRDIVGTRFGTMLGLGVASIFLAVTPGWLQGEELSLREAIEQSLERNEEIQAAREAVRQREGRVREVRSGAFPSLIADFSYTRNIKLPVIFFETDEGVQQITIGEDNAYSLSFGLEQTIDLFGRVPKALDVAHLYAGIGEENLVQVESEVVYNVKRLYYGAVLAEELSAVAGKSLEQAEAGLSQIESMVREGTKSRFDLLRARVEVANRKPELIRAQNQTELSKSRLRRIIGLPLDEEIRLTDKLLMEPLEIGLDEGIQLALARRPELRSVRMDEEMGEVQLGLAGLERYPEFFFSSNYSFQGQTEEAFPEDREIARSWAAGVGFRFPLFDGMRTSGKVDQARAQLSMARYRKAQTEEEVRLEVLEAFRDLEAAEEEIRSQQANVEEAEEAYRLATIRFTSGLSTQLEVNDVELALNLARTNFYQSLFNYNTAKARVEKAIGEEVR</sequence>
<evidence type="ECO:0000256" key="6">
    <source>
        <dbReference type="ARBA" id="ARBA00023136"/>
    </source>
</evidence>
<dbReference type="Proteomes" id="UP000179034">
    <property type="component" value="Unassembled WGS sequence"/>
</dbReference>
<reference evidence="9 10" key="1">
    <citation type="journal article" date="2016" name="Nat. Commun.">
        <title>Thousands of microbial genomes shed light on interconnected biogeochemical processes in an aquifer system.</title>
        <authorList>
            <person name="Anantharaman K."/>
            <person name="Brown C.T."/>
            <person name="Hug L.A."/>
            <person name="Sharon I."/>
            <person name="Castelle C.J."/>
            <person name="Probst A.J."/>
            <person name="Thomas B.C."/>
            <person name="Singh A."/>
            <person name="Wilkins M.J."/>
            <person name="Karaoz U."/>
            <person name="Brodie E.L."/>
            <person name="Williams K.H."/>
            <person name="Hubbard S.S."/>
            <person name="Banfield J.F."/>
        </authorList>
    </citation>
    <scope>NUCLEOTIDE SEQUENCE [LARGE SCALE GENOMIC DNA]</scope>
</reference>
<comment type="similarity">
    <text evidence="2">Belongs to the outer membrane factor (OMF) (TC 1.B.17) family.</text>
</comment>
<dbReference type="GO" id="GO:0015562">
    <property type="term" value="F:efflux transmembrane transporter activity"/>
    <property type="evidence" value="ECO:0007669"/>
    <property type="project" value="InterPro"/>
</dbReference>
<dbReference type="Gene3D" id="1.20.1600.10">
    <property type="entry name" value="Outer membrane efflux proteins (OEP)"/>
    <property type="match status" value="1"/>
</dbReference>
<evidence type="ECO:0000256" key="1">
    <source>
        <dbReference type="ARBA" id="ARBA00004442"/>
    </source>
</evidence>
<accession>A0A1F5YD20</accession>
<keyword evidence="4" id="KW-1134">Transmembrane beta strand</keyword>
<comment type="subcellular location">
    <subcellularLocation>
        <location evidence="1">Cell outer membrane</location>
    </subcellularLocation>
</comment>
<keyword evidence="5" id="KW-0812">Transmembrane</keyword>
<gene>
    <name evidence="9" type="ORF">A2Z06_00430</name>
</gene>
<protein>
    <recommendedName>
        <fullName evidence="11">Transporter</fullName>
    </recommendedName>
</protein>
<dbReference type="GO" id="GO:0009279">
    <property type="term" value="C:cell outer membrane"/>
    <property type="evidence" value="ECO:0007669"/>
    <property type="project" value="UniProtKB-SubCell"/>
</dbReference>
<dbReference type="InterPro" id="IPR051906">
    <property type="entry name" value="TolC-like"/>
</dbReference>